<organism evidence="1 2">
    <name type="scientific">Suillus fuscotomentosus</name>
    <dbReference type="NCBI Taxonomy" id="1912939"/>
    <lineage>
        <taxon>Eukaryota</taxon>
        <taxon>Fungi</taxon>
        <taxon>Dikarya</taxon>
        <taxon>Basidiomycota</taxon>
        <taxon>Agaricomycotina</taxon>
        <taxon>Agaricomycetes</taxon>
        <taxon>Agaricomycetidae</taxon>
        <taxon>Boletales</taxon>
        <taxon>Suillineae</taxon>
        <taxon>Suillaceae</taxon>
        <taxon>Suillus</taxon>
    </lineage>
</organism>
<keyword evidence="2" id="KW-1185">Reference proteome</keyword>
<dbReference type="AlphaFoldDB" id="A0AAD4DNL3"/>
<feature type="non-terminal residue" evidence="1">
    <location>
        <position position="99"/>
    </location>
</feature>
<evidence type="ECO:0000313" key="2">
    <source>
        <dbReference type="Proteomes" id="UP001195769"/>
    </source>
</evidence>
<reference evidence="1" key="1">
    <citation type="journal article" date="2020" name="New Phytol.">
        <title>Comparative genomics reveals dynamic genome evolution in host specialist ectomycorrhizal fungi.</title>
        <authorList>
            <person name="Lofgren L.A."/>
            <person name="Nguyen N.H."/>
            <person name="Vilgalys R."/>
            <person name="Ruytinx J."/>
            <person name="Liao H.L."/>
            <person name="Branco S."/>
            <person name="Kuo A."/>
            <person name="LaButti K."/>
            <person name="Lipzen A."/>
            <person name="Andreopoulos W."/>
            <person name="Pangilinan J."/>
            <person name="Riley R."/>
            <person name="Hundley H."/>
            <person name="Na H."/>
            <person name="Barry K."/>
            <person name="Grigoriev I.V."/>
            <person name="Stajich J.E."/>
            <person name="Kennedy P.G."/>
        </authorList>
    </citation>
    <scope>NUCLEOTIDE SEQUENCE</scope>
    <source>
        <strain evidence="1">FC203</strain>
    </source>
</reference>
<protein>
    <submittedName>
        <fullName evidence="1">Uncharacterized protein</fullName>
    </submittedName>
</protein>
<dbReference type="EMBL" id="JABBWK010000278">
    <property type="protein sequence ID" value="KAG1886350.1"/>
    <property type="molecule type" value="Genomic_DNA"/>
</dbReference>
<dbReference type="RefSeq" id="XP_041216562.1">
    <property type="nucleotide sequence ID" value="XM_041376308.1"/>
</dbReference>
<dbReference type="Proteomes" id="UP001195769">
    <property type="component" value="Unassembled WGS sequence"/>
</dbReference>
<proteinExistence type="predicted"/>
<accession>A0AAD4DNL3</accession>
<dbReference type="GeneID" id="64670606"/>
<sequence>MSAELLSQVSDRICQAKSWDDSARTKPFGGVNIIFSGDIGQLRPPKSNTLYSHALVRQLAPAMTQTARGQSALHGAFLWRQVDTVVELKQNLHAKNDAA</sequence>
<gene>
    <name evidence="1" type="ORF">F5891DRAFT_968733</name>
</gene>
<name>A0AAD4DNL3_9AGAM</name>
<comment type="caution">
    <text evidence="1">The sequence shown here is derived from an EMBL/GenBank/DDBJ whole genome shotgun (WGS) entry which is preliminary data.</text>
</comment>
<evidence type="ECO:0000313" key="1">
    <source>
        <dbReference type="EMBL" id="KAG1886350.1"/>
    </source>
</evidence>